<reference evidence="10 11" key="1">
    <citation type="submission" date="2019-09" db="EMBL/GenBank/DDBJ databases">
        <title>Genome sequence and assembly of Taibaiella sp.</title>
        <authorList>
            <person name="Chhetri G."/>
        </authorList>
    </citation>
    <scope>NUCLEOTIDE SEQUENCE [LARGE SCALE GENOMIC DNA]</scope>
    <source>
        <strain evidence="10 11">KVB11</strain>
    </source>
</reference>
<dbReference type="RefSeq" id="WP_150032162.1">
    <property type="nucleotide sequence ID" value="NZ_VWSH01000002.1"/>
</dbReference>
<keyword evidence="6 7" id="KW-0961">Cell wall biogenesis/degradation</keyword>
<evidence type="ECO:0000256" key="3">
    <source>
        <dbReference type="ARBA" id="ARBA00022679"/>
    </source>
</evidence>
<dbReference type="GO" id="GO:0009252">
    <property type="term" value="P:peptidoglycan biosynthetic process"/>
    <property type="evidence" value="ECO:0007669"/>
    <property type="project" value="UniProtKB-UniPathway"/>
</dbReference>
<organism evidence="10 11">
    <name type="scientific">Taibaiella lutea</name>
    <dbReference type="NCBI Taxonomy" id="2608001"/>
    <lineage>
        <taxon>Bacteria</taxon>
        <taxon>Pseudomonadati</taxon>
        <taxon>Bacteroidota</taxon>
        <taxon>Chitinophagia</taxon>
        <taxon>Chitinophagales</taxon>
        <taxon>Chitinophagaceae</taxon>
        <taxon>Taibaiella</taxon>
    </lineage>
</organism>
<dbReference type="SUPFAM" id="SSF141523">
    <property type="entry name" value="L,D-transpeptidase catalytic domain-like"/>
    <property type="match status" value="1"/>
</dbReference>
<dbReference type="Gene3D" id="2.40.440.10">
    <property type="entry name" value="L,D-transpeptidase catalytic domain-like"/>
    <property type="match status" value="1"/>
</dbReference>
<comment type="pathway">
    <text evidence="1 7">Cell wall biogenesis; peptidoglycan biosynthesis.</text>
</comment>
<dbReference type="Proteomes" id="UP000323632">
    <property type="component" value="Unassembled WGS sequence"/>
</dbReference>
<evidence type="ECO:0000256" key="4">
    <source>
        <dbReference type="ARBA" id="ARBA00022960"/>
    </source>
</evidence>
<evidence type="ECO:0000256" key="1">
    <source>
        <dbReference type="ARBA" id="ARBA00004752"/>
    </source>
</evidence>
<gene>
    <name evidence="10" type="ORF">F0919_07620</name>
</gene>
<dbReference type="EMBL" id="VWSH01000002">
    <property type="protein sequence ID" value="KAA5534481.1"/>
    <property type="molecule type" value="Genomic_DNA"/>
</dbReference>
<dbReference type="GO" id="GO:0016740">
    <property type="term" value="F:transferase activity"/>
    <property type="evidence" value="ECO:0007669"/>
    <property type="project" value="UniProtKB-KW"/>
</dbReference>
<feature type="signal peptide" evidence="8">
    <location>
        <begin position="1"/>
        <end position="24"/>
    </location>
</feature>
<sequence length="237" mass="27125">MTLSNYFKYLLLLFIFIIPFTASSQTNVPTKAPEPEKKNFKVISETKDKYGNIVRKVQYSQGATTVTETLILPPFPALGERIKVNPDTLNHDSIMVFVDKTNYLIAILYKRKRIRQYRAVFGPDRLKDKMMEGDRCTPEGWFKIVSKKEHGNWQKFLLLDYPNQASYTKFNERKQEGTIPQGAQIGGAVGIHGTFLSGVKMVDWGVGWTDGCIALKPEDINDLYQFVFPGTRVFVRK</sequence>
<dbReference type="UniPathway" id="UPA00219"/>
<keyword evidence="4 7" id="KW-0133">Cell shape</keyword>
<dbReference type="InterPro" id="IPR038063">
    <property type="entry name" value="Transpep_catalytic_dom"/>
</dbReference>
<evidence type="ECO:0000256" key="5">
    <source>
        <dbReference type="ARBA" id="ARBA00022984"/>
    </source>
</evidence>
<comment type="similarity">
    <text evidence="2">Belongs to the YkuD family.</text>
</comment>
<evidence type="ECO:0000256" key="8">
    <source>
        <dbReference type="SAM" id="SignalP"/>
    </source>
</evidence>
<dbReference type="GO" id="GO:0008360">
    <property type="term" value="P:regulation of cell shape"/>
    <property type="evidence" value="ECO:0007669"/>
    <property type="project" value="UniProtKB-UniRule"/>
</dbReference>
<dbReference type="CDD" id="cd16913">
    <property type="entry name" value="YkuD_like"/>
    <property type="match status" value="1"/>
</dbReference>
<comment type="caution">
    <text evidence="10">The sequence shown here is derived from an EMBL/GenBank/DDBJ whole genome shotgun (WGS) entry which is preliminary data.</text>
</comment>
<keyword evidence="5 7" id="KW-0573">Peptidoglycan synthesis</keyword>
<evidence type="ECO:0000313" key="10">
    <source>
        <dbReference type="EMBL" id="KAA5534481.1"/>
    </source>
</evidence>
<evidence type="ECO:0000256" key="6">
    <source>
        <dbReference type="ARBA" id="ARBA00023316"/>
    </source>
</evidence>
<dbReference type="GO" id="GO:0004180">
    <property type="term" value="F:carboxypeptidase activity"/>
    <property type="evidence" value="ECO:0007669"/>
    <property type="project" value="UniProtKB-ARBA"/>
</dbReference>
<evidence type="ECO:0000313" key="11">
    <source>
        <dbReference type="Proteomes" id="UP000323632"/>
    </source>
</evidence>
<dbReference type="PANTHER" id="PTHR36699:SF1">
    <property type="entry name" value="L,D-TRANSPEPTIDASE YAFK-RELATED"/>
    <property type="match status" value="1"/>
</dbReference>
<dbReference type="PANTHER" id="PTHR36699">
    <property type="entry name" value="LD-TRANSPEPTIDASE"/>
    <property type="match status" value="1"/>
</dbReference>
<feature type="active site" description="Nucleophile" evidence="7">
    <location>
        <position position="212"/>
    </location>
</feature>
<keyword evidence="11" id="KW-1185">Reference proteome</keyword>
<feature type="active site" description="Proton donor/acceptor" evidence="7">
    <location>
        <position position="192"/>
    </location>
</feature>
<proteinExistence type="inferred from homology"/>
<evidence type="ECO:0000259" key="9">
    <source>
        <dbReference type="PROSITE" id="PS52029"/>
    </source>
</evidence>
<keyword evidence="3" id="KW-0808">Transferase</keyword>
<dbReference type="Pfam" id="PF03734">
    <property type="entry name" value="YkuD"/>
    <property type="match status" value="1"/>
</dbReference>
<keyword evidence="8" id="KW-0732">Signal</keyword>
<dbReference type="GO" id="GO:0071555">
    <property type="term" value="P:cell wall organization"/>
    <property type="evidence" value="ECO:0007669"/>
    <property type="project" value="UniProtKB-UniRule"/>
</dbReference>
<evidence type="ECO:0000256" key="2">
    <source>
        <dbReference type="ARBA" id="ARBA00005992"/>
    </source>
</evidence>
<accession>A0A5M6CH10</accession>
<feature type="domain" description="L,D-TPase catalytic" evidence="9">
    <location>
        <begin position="94"/>
        <end position="236"/>
    </location>
</feature>
<feature type="chain" id="PRO_5024380000" evidence="8">
    <location>
        <begin position="25"/>
        <end position="237"/>
    </location>
</feature>
<evidence type="ECO:0000256" key="7">
    <source>
        <dbReference type="PROSITE-ProRule" id="PRU01373"/>
    </source>
</evidence>
<protein>
    <submittedName>
        <fullName evidence="10">Murein L,D-transpeptidase</fullName>
    </submittedName>
</protein>
<dbReference type="InterPro" id="IPR005490">
    <property type="entry name" value="LD_TPept_cat_dom"/>
</dbReference>
<dbReference type="AlphaFoldDB" id="A0A5M6CH10"/>
<dbReference type="PROSITE" id="PS52029">
    <property type="entry name" value="LD_TPASE"/>
    <property type="match status" value="1"/>
</dbReference>
<name>A0A5M6CH10_9BACT</name>